<proteinExistence type="predicted"/>
<name>A0ACA9LDT0_9GLOM</name>
<evidence type="ECO:0000313" key="1">
    <source>
        <dbReference type="EMBL" id="CAG8518169.1"/>
    </source>
</evidence>
<accession>A0ACA9LDT0</accession>
<comment type="caution">
    <text evidence="1">The sequence shown here is derived from an EMBL/GenBank/DDBJ whole genome shotgun (WGS) entry which is preliminary data.</text>
</comment>
<sequence>MGTRNYHGDEELQGQGTTEMRNYGDEELQGRGTTGTRNYYEDKKLSQDEEIQYYEDETMKTKHYHKNSNSHHRSRSSTTEMPTRSTEYRTKYYLKALPQKHHYHEIQYSVMTKINCYMVIMTMILY</sequence>
<reference evidence="1" key="1">
    <citation type="submission" date="2021-06" db="EMBL/GenBank/DDBJ databases">
        <authorList>
            <person name="Kallberg Y."/>
            <person name="Tangrot J."/>
            <person name="Rosling A."/>
        </authorList>
    </citation>
    <scope>NUCLEOTIDE SEQUENCE</scope>
    <source>
        <strain evidence="1">28 12/20/2015</strain>
    </source>
</reference>
<protein>
    <submittedName>
        <fullName evidence="1">12837_t:CDS:1</fullName>
    </submittedName>
</protein>
<dbReference type="EMBL" id="CAJVPW010003072">
    <property type="protein sequence ID" value="CAG8518169.1"/>
    <property type="molecule type" value="Genomic_DNA"/>
</dbReference>
<evidence type="ECO:0000313" key="2">
    <source>
        <dbReference type="Proteomes" id="UP000789366"/>
    </source>
</evidence>
<keyword evidence="2" id="KW-1185">Reference proteome</keyword>
<gene>
    <name evidence="1" type="ORF">SPELUC_LOCUS3804</name>
</gene>
<dbReference type="Proteomes" id="UP000789366">
    <property type="component" value="Unassembled WGS sequence"/>
</dbReference>
<organism evidence="1 2">
    <name type="scientific">Cetraspora pellucida</name>
    <dbReference type="NCBI Taxonomy" id="1433469"/>
    <lineage>
        <taxon>Eukaryota</taxon>
        <taxon>Fungi</taxon>
        <taxon>Fungi incertae sedis</taxon>
        <taxon>Mucoromycota</taxon>
        <taxon>Glomeromycotina</taxon>
        <taxon>Glomeromycetes</taxon>
        <taxon>Diversisporales</taxon>
        <taxon>Gigasporaceae</taxon>
        <taxon>Cetraspora</taxon>
    </lineage>
</organism>